<keyword evidence="3" id="KW-1185">Reference proteome</keyword>
<dbReference type="Proteomes" id="UP000617041">
    <property type="component" value="Unassembled WGS sequence"/>
</dbReference>
<evidence type="ECO:0000256" key="1">
    <source>
        <dbReference type="SAM" id="MobiDB-lite"/>
    </source>
</evidence>
<name>A0A934PZF9_9BURK</name>
<sequence>MQRHQAPWHEGERVQQARDGAVMQVVIAGRTHTYCEWYVGGRKQHSVFRNEQLQPARADRDRALMERPH</sequence>
<feature type="region of interest" description="Disordered" evidence="1">
    <location>
        <begin position="50"/>
        <end position="69"/>
    </location>
</feature>
<evidence type="ECO:0000313" key="2">
    <source>
        <dbReference type="EMBL" id="MBK0392370.1"/>
    </source>
</evidence>
<organism evidence="2 3">
    <name type="scientific">Ramlibacter algicola</name>
    <dbReference type="NCBI Taxonomy" id="2795217"/>
    <lineage>
        <taxon>Bacteria</taxon>
        <taxon>Pseudomonadati</taxon>
        <taxon>Pseudomonadota</taxon>
        <taxon>Betaproteobacteria</taxon>
        <taxon>Burkholderiales</taxon>
        <taxon>Comamonadaceae</taxon>
        <taxon>Ramlibacter</taxon>
    </lineage>
</organism>
<feature type="compositionally biased region" description="Basic and acidic residues" evidence="1">
    <location>
        <begin position="57"/>
        <end position="69"/>
    </location>
</feature>
<dbReference type="RefSeq" id="WP_200787309.1">
    <property type="nucleotide sequence ID" value="NZ_JAEDAO010000001.1"/>
</dbReference>
<evidence type="ECO:0000313" key="3">
    <source>
        <dbReference type="Proteomes" id="UP000617041"/>
    </source>
</evidence>
<reference evidence="2" key="1">
    <citation type="submission" date="2020-12" db="EMBL/GenBank/DDBJ databases">
        <title>Ramlibacter sp. nov., isolated from a freshwater alga, Cryptomonas.</title>
        <authorList>
            <person name="Kim H.M."/>
            <person name="Jeon C.O."/>
        </authorList>
    </citation>
    <scope>NUCLEOTIDE SEQUENCE</scope>
    <source>
        <strain evidence="2">CrO1</strain>
    </source>
</reference>
<dbReference type="EMBL" id="JAEDAO010000001">
    <property type="protein sequence ID" value="MBK0392370.1"/>
    <property type="molecule type" value="Genomic_DNA"/>
</dbReference>
<proteinExistence type="predicted"/>
<protein>
    <submittedName>
        <fullName evidence="2">Uncharacterized protein</fullName>
    </submittedName>
</protein>
<gene>
    <name evidence="2" type="ORF">I8E28_07190</name>
</gene>
<accession>A0A934PZF9</accession>
<dbReference type="AlphaFoldDB" id="A0A934PZF9"/>
<comment type="caution">
    <text evidence="2">The sequence shown here is derived from an EMBL/GenBank/DDBJ whole genome shotgun (WGS) entry which is preliminary data.</text>
</comment>